<dbReference type="InterPro" id="IPR003646">
    <property type="entry name" value="SH3-like_bac-type"/>
</dbReference>
<accession>A0ABN4XTL7</accession>
<dbReference type="EMBL" id="CP019952">
    <property type="protein sequence ID" value="AQW67765.1"/>
    <property type="molecule type" value="Genomic_DNA"/>
</dbReference>
<protein>
    <recommendedName>
        <fullName evidence="2">SH3b domain-containing protein</fullName>
    </recommendedName>
</protein>
<dbReference type="PROSITE" id="PS51257">
    <property type="entry name" value="PROKAR_LIPOPROTEIN"/>
    <property type="match status" value="1"/>
</dbReference>
<evidence type="ECO:0000259" key="2">
    <source>
        <dbReference type="PROSITE" id="PS51781"/>
    </source>
</evidence>
<evidence type="ECO:0000313" key="3">
    <source>
        <dbReference type="EMBL" id="AQW67765.1"/>
    </source>
</evidence>
<organism evidence="3 4">
    <name type="scientific">Pseudomonas parafulva</name>
    <dbReference type="NCBI Taxonomy" id="157782"/>
    <lineage>
        <taxon>Bacteria</taxon>
        <taxon>Pseudomonadati</taxon>
        <taxon>Pseudomonadota</taxon>
        <taxon>Gammaproteobacteria</taxon>
        <taxon>Pseudomonadales</taxon>
        <taxon>Pseudomonadaceae</taxon>
        <taxon>Pseudomonas</taxon>
    </lineage>
</organism>
<evidence type="ECO:0000256" key="1">
    <source>
        <dbReference type="SAM" id="SignalP"/>
    </source>
</evidence>
<dbReference type="InterPro" id="IPR039567">
    <property type="entry name" value="Gly-zipper"/>
</dbReference>
<dbReference type="PROSITE" id="PS51781">
    <property type="entry name" value="SH3B"/>
    <property type="match status" value="1"/>
</dbReference>
<sequence length="296" mass="31105">MRPLENGVIHVHKKFIASLLAVAIASTTACAQLGVSKEQAGTVIGGLAGVAIGSTMGSGNGKLAAALIAGGIGAYVGNRIGNMLDEKDQQALALRTQEVLSQQQATVSAQPVTWKSDHSGATAQIVTGKTYTKTKQVEVKRAPKIQAVPSMKLINEPYVTTSDNLNVRAAPNAKGEKVGSLKNHTEFTAVGSTGDWVLVGRKGVTVGYVHKDYVEPKAQAVAKRVTPAVNLDELDVAASSETQGFDLDTLQNLPTQTVAAEAACRPVTVSLKSKEGKTEQEQNTFCKQANGTWELI</sequence>
<dbReference type="Pfam" id="PF13488">
    <property type="entry name" value="Gly-zipper_Omp"/>
    <property type="match status" value="1"/>
</dbReference>
<gene>
    <name evidence="3" type="ORF">B2J77_05755</name>
</gene>
<dbReference type="Pfam" id="PF08239">
    <property type="entry name" value="SH3_3"/>
    <property type="match status" value="1"/>
</dbReference>
<feature type="domain" description="SH3b" evidence="2">
    <location>
        <begin position="154"/>
        <end position="218"/>
    </location>
</feature>
<feature type="signal peptide" evidence="1">
    <location>
        <begin position="1"/>
        <end position="31"/>
    </location>
</feature>
<evidence type="ECO:0000313" key="4">
    <source>
        <dbReference type="Proteomes" id="UP000191010"/>
    </source>
</evidence>
<dbReference type="Gene3D" id="2.30.30.40">
    <property type="entry name" value="SH3 Domains"/>
    <property type="match status" value="1"/>
</dbReference>
<keyword evidence="1" id="KW-0732">Signal</keyword>
<reference evidence="3 4" key="1">
    <citation type="submission" date="2017-02" db="EMBL/GenBank/DDBJ databases">
        <authorList>
            <person name="Guo L."/>
        </authorList>
    </citation>
    <scope>NUCLEOTIDE SEQUENCE [LARGE SCALE GENOMIC DNA]</scope>
    <source>
        <strain evidence="3 4">PRS09-11288</strain>
    </source>
</reference>
<name>A0ABN4XTL7_9PSED</name>
<dbReference type="Proteomes" id="UP000191010">
    <property type="component" value="Chromosome"/>
</dbReference>
<keyword evidence="4" id="KW-1185">Reference proteome</keyword>
<feature type="chain" id="PRO_5046021898" description="SH3b domain-containing protein" evidence="1">
    <location>
        <begin position="32"/>
        <end position="296"/>
    </location>
</feature>
<dbReference type="SMART" id="SM00287">
    <property type="entry name" value="SH3b"/>
    <property type="match status" value="1"/>
</dbReference>
<proteinExistence type="predicted"/>